<proteinExistence type="predicted"/>
<dbReference type="InterPro" id="IPR027051">
    <property type="entry name" value="XdhC_Rossmann_dom"/>
</dbReference>
<name>A0A9X3D7P1_9ACTN</name>
<keyword evidence="4" id="KW-1185">Reference proteome</keyword>
<dbReference type="Pfam" id="PF02625">
    <property type="entry name" value="XdhC_CoxI"/>
    <property type="match status" value="1"/>
</dbReference>
<dbReference type="Proteomes" id="UP001143347">
    <property type="component" value="Unassembled WGS sequence"/>
</dbReference>
<feature type="domain" description="XdhC- CoxI" evidence="1">
    <location>
        <begin position="18"/>
        <end position="81"/>
    </location>
</feature>
<dbReference type="PANTHER" id="PTHR30388:SF4">
    <property type="entry name" value="MOLYBDENUM COFACTOR INSERTION CHAPERONE PAOD"/>
    <property type="match status" value="1"/>
</dbReference>
<comment type="caution">
    <text evidence="3">The sequence shown here is derived from an EMBL/GenBank/DDBJ whole genome shotgun (WGS) entry which is preliminary data.</text>
</comment>
<dbReference type="InterPro" id="IPR003777">
    <property type="entry name" value="XdhC_CoxI"/>
</dbReference>
<gene>
    <name evidence="3" type="ORF">OSB52_13990</name>
</gene>
<evidence type="ECO:0000313" key="3">
    <source>
        <dbReference type="EMBL" id="MCX2965206.1"/>
    </source>
</evidence>
<accession>A0A9X3D7P1</accession>
<feature type="domain" description="XdhC Rossmann" evidence="2">
    <location>
        <begin position="124"/>
        <end position="240"/>
    </location>
</feature>
<dbReference type="EMBL" id="JAPKFM010000014">
    <property type="protein sequence ID" value="MCX2965206.1"/>
    <property type="molecule type" value="Genomic_DNA"/>
</dbReference>
<evidence type="ECO:0000259" key="2">
    <source>
        <dbReference type="Pfam" id="PF13478"/>
    </source>
</evidence>
<dbReference type="RefSeq" id="WP_266062287.1">
    <property type="nucleotide sequence ID" value="NZ_JAPKFM010000014.1"/>
</dbReference>
<organism evidence="3 4">
    <name type="scientific">Gordonia aquimaris</name>
    <dbReference type="NCBI Taxonomy" id="2984863"/>
    <lineage>
        <taxon>Bacteria</taxon>
        <taxon>Bacillati</taxon>
        <taxon>Actinomycetota</taxon>
        <taxon>Actinomycetes</taxon>
        <taxon>Mycobacteriales</taxon>
        <taxon>Gordoniaceae</taxon>
        <taxon>Gordonia</taxon>
    </lineage>
</organism>
<dbReference type="Pfam" id="PF13478">
    <property type="entry name" value="XdhC_C"/>
    <property type="match status" value="1"/>
</dbReference>
<dbReference type="InterPro" id="IPR052698">
    <property type="entry name" value="MoCofactor_Util/Proc"/>
</dbReference>
<dbReference type="PANTHER" id="PTHR30388">
    <property type="entry name" value="ALDEHYDE OXIDOREDUCTASE MOLYBDENUM COFACTOR ASSEMBLY PROTEIN"/>
    <property type="match status" value="1"/>
</dbReference>
<dbReference type="AlphaFoldDB" id="A0A9X3D7P1"/>
<evidence type="ECO:0000259" key="1">
    <source>
        <dbReference type="Pfam" id="PF02625"/>
    </source>
</evidence>
<reference evidence="3" key="1">
    <citation type="submission" date="2022-10" db="EMBL/GenBank/DDBJ databases">
        <title>WGS of marine actinomycetes from Thailand.</title>
        <authorList>
            <person name="Thawai C."/>
        </authorList>
    </citation>
    <scope>NUCLEOTIDE SEQUENCE</scope>
    <source>
        <strain evidence="3">SW21</strain>
    </source>
</reference>
<sequence length="316" mass="32861">MTSEHGRSLDEMAADLTDRRRPFARATVVRAQPPTSARAGDQALVMADGEMFGFVGGQCAVESVRQSAVDSIAAGEGVLLRVLPEGAETYPETSGARVAVNPCLSGGALEIFIQPVVPTPIIQVVGDKPIALAIVDQARLLGWAVSRVDPEAAGVWEFTEPHGVVASIIASHGGDEAAAIRTALDHHVPFVGLVASVRRGATVLDAMDLSVTDRACVHTPVGLDIGARTPPEIALSVLAAVVAAIRRDGLAGTGAPEDAPAVVEPRREVDPICGMTVMVSADTIEYDDESGSHWFCCKGCRDTFVARSAGGLQAAQ</sequence>
<dbReference type="Gene3D" id="3.40.50.720">
    <property type="entry name" value="NAD(P)-binding Rossmann-like Domain"/>
    <property type="match status" value="1"/>
</dbReference>
<evidence type="ECO:0000313" key="4">
    <source>
        <dbReference type="Proteomes" id="UP001143347"/>
    </source>
</evidence>
<protein>
    <submittedName>
        <fullName evidence="3">XdhC family protein</fullName>
    </submittedName>
</protein>